<feature type="domain" description="O-antigen ligase-related" evidence="6">
    <location>
        <begin position="219"/>
        <end position="356"/>
    </location>
</feature>
<dbReference type="EMBL" id="WTYS01000001">
    <property type="protein sequence ID" value="MXO55885.1"/>
    <property type="molecule type" value="Genomic_DNA"/>
</dbReference>
<dbReference type="Pfam" id="PF04932">
    <property type="entry name" value="Wzy_C"/>
    <property type="match status" value="1"/>
</dbReference>
<feature type="transmembrane region" description="Helical" evidence="5">
    <location>
        <begin position="36"/>
        <end position="54"/>
    </location>
</feature>
<dbReference type="InterPro" id="IPR051533">
    <property type="entry name" value="WaaL-like"/>
</dbReference>
<keyword evidence="8" id="KW-1185">Reference proteome</keyword>
<keyword evidence="4 5" id="KW-0472">Membrane</keyword>
<evidence type="ECO:0000256" key="4">
    <source>
        <dbReference type="ARBA" id="ARBA00023136"/>
    </source>
</evidence>
<feature type="transmembrane region" description="Helical" evidence="5">
    <location>
        <begin position="221"/>
        <end position="251"/>
    </location>
</feature>
<protein>
    <recommendedName>
        <fullName evidence="6">O-antigen ligase-related domain-containing protein</fullName>
    </recommendedName>
</protein>
<feature type="transmembrane region" description="Helical" evidence="5">
    <location>
        <begin position="144"/>
        <end position="161"/>
    </location>
</feature>
<evidence type="ECO:0000313" key="8">
    <source>
        <dbReference type="Proteomes" id="UP000468943"/>
    </source>
</evidence>
<evidence type="ECO:0000256" key="1">
    <source>
        <dbReference type="ARBA" id="ARBA00004141"/>
    </source>
</evidence>
<organism evidence="7 8">
    <name type="scientific">Pontixanthobacter gangjinensis</name>
    <dbReference type="NCBI Taxonomy" id="1028742"/>
    <lineage>
        <taxon>Bacteria</taxon>
        <taxon>Pseudomonadati</taxon>
        <taxon>Pseudomonadota</taxon>
        <taxon>Alphaproteobacteria</taxon>
        <taxon>Sphingomonadales</taxon>
        <taxon>Erythrobacteraceae</taxon>
        <taxon>Pontixanthobacter</taxon>
    </lineage>
</organism>
<dbReference type="RefSeq" id="WP_160597162.1">
    <property type="nucleotide sequence ID" value="NZ_WTYS01000001.1"/>
</dbReference>
<proteinExistence type="predicted"/>
<feature type="transmembrane region" description="Helical" evidence="5">
    <location>
        <begin position="257"/>
        <end position="278"/>
    </location>
</feature>
<comment type="subcellular location">
    <subcellularLocation>
        <location evidence="1">Membrane</location>
        <topology evidence="1">Multi-pass membrane protein</topology>
    </subcellularLocation>
</comment>
<dbReference type="PANTHER" id="PTHR37422:SF23">
    <property type="entry name" value="TEICHURONIC ACID BIOSYNTHESIS PROTEIN TUAE"/>
    <property type="match status" value="1"/>
</dbReference>
<dbReference type="Proteomes" id="UP000468943">
    <property type="component" value="Unassembled WGS sequence"/>
</dbReference>
<feature type="transmembrane region" description="Helical" evidence="5">
    <location>
        <begin position="379"/>
        <end position="396"/>
    </location>
</feature>
<dbReference type="AlphaFoldDB" id="A0A6I4SJM4"/>
<evidence type="ECO:0000256" key="2">
    <source>
        <dbReference type="ARBA" id="ARBA00022692"/>
    </source>
</evidence>
<feature type="transmembrane region" description="Helical" evidence="5">
    <location>
        <begin position="12"/>
        <end position="30"/>
    </location>
</feature>
<gene>
    <name evidence="7" type="ORF">GRI36_03215</name>
</gene>
<keyword evidence="3 5" id="KW-1133">Transmembrane helix</keyword>
<feature type="transmembrane region" description="Helical" evidence="5">
    <location>
        <begin position="306"/>
        <end position="324"/>
    </location>
</feature>
<feature type="transmembrane region" description="Helical" evidence="5">
    <location>
        <begin position="66"/>
        <end position="87"/>
    </location>
</feature>
<name>A0A6I4SJM4_9SPHN</name>
<evidence type="ECO:0000259" key="6">
    <source>
        <dbReference type="Pfam" id="PF04932"/>
    </source>
</evidence>
<feature type="transmembrane region" description="Helical" evidence="5">
    <location>
        <begin position="351"/>
        <end position="372"/>
    </location>
</feature>
<dbReference type="InterPro" id="IPR007016">
    <property type="entry name" value="O-antigen_ligase-rel_domated"/>
</dbReference>
<reference evidence="7 8" key="1">
    <citation type="submission" date="2019-12" db="EMBL/GenBank/DDBJ databases">
        <title>Genomic-based taxomic classification of the family Erythrobacteraceae.</title>
        <authorList>
            <person name="Xu L."/>
        </authorList>
    </citation>
    <scope>NUCLEOTIDE SEQUENCE [LARGE SCALE GENOMIC DNA]</scope>
    <source>
        <strain evidence="7 8">JCM 17802</strain>
    </source>
</reference>
<feature type="transmembrane region" description="Helical" evidence="5">
    <location>
        <begin position="114"/>
        <end position="132"/>
    </location>
</feature>
<dbReference type="GO" id="GO:0016020">
    <property type="term" value="C:membrane"/>
    <property type="evidence" value="ECO:0007669"/>
    <property type="project" value="UniProtKB-SubCell"/>
</dbReference>
<evidence type="ECO:0000256" key="3">
    <source>
        <dbReference type="ARBA" id="ARBA00022989"/>
    </source>
</evidence>
<keyword evidence="2 5" id="KW-0812">Transmembrane</keyword>
<dbReference type="PANTHER" id="PTHR37422">
    <property type="entry name" value="TEICHURONIC ACID BIOSYNTHESIS PROTEIN TUAE"/>
    <property type="match status" value="1"/>
</dbReference>
<evidence type="ECO:0000256" key="5">
    <source>
        <dbReference type="SAM" id="Phobius"/>
    </source>
</evidence>
<dbReference type="OrthoDB" id="7628239at2"/>
<sequence length="433" mass="45801">MTHTGTSRSNTRLVACAGLLIVALLAGGTSRPLNDLAVLLAALPLLYLTLATSAKWPLAWTAKLALGLFGVALLQLIPLPPSIWTALPGRELAAASLVASGNELGWRPIALDPGAAAIGLLTLVAPLVLHIAVTRLDGKSIKRLLALVAGFALLSAALGIVQRVSGGFSLYATEHAGTATGMFTNRNHHADLLIAGMLLTIALLPTRHFRQYKYIATMGVIFLLFAIISTTSRAGIALSLPAALAALLAIWRPAKKWWAGLVLAGILGSVAILFIPAFSDIFERFGIAPDDQRLTMARDSIAATRAMWPFGSGYGSFVPVYMAYEDLDLLETRYVVAAHNDYLQLALEGGVAGVITAVAALVALALLAWNLLQVRADRLAWAAWGVAAVLLAHSALDFPLRTGTLAMLLALCTAAAQKLPTELRNARRNGSYR</sequence>
<evidence type="ECO:0000313" key="7">
    <source>
        <dbReference type="EMBL" id="MXO55885.1"/>
    </source>
</evidence>
<accession>A0A6I4SJM4</accession>
<comment type="caution">
    <text evidence="7">The sequence shown here is derived from an EMBL/GenBank/DDBJ whole genome shotgun (WGS) entry which is preliminary data.</text>
</comment>
<feature type="transmembrane region" description="Helical" evidence="5">
    <location>
        <begin position="192"/>
        <end position="209"/>
    </location>
</feature>